<reference evidence="1 2" key="1">
    <citation type="submission" date="2019-09" db="EMBL/GenBank/DDBJ databases">
        <authorList>
            <person name="Chandra G."/>
            <person name="Truman W A."/>
        </authorList>
    </citation>
    <scope>NUCLEOTIDE SEQUENCE [LARGE SCALE GENOMIC DNA]</scope>
    <source>
        <strain evidence="1">PS928</strain>
    </source>
</reference>
<dbReference type="OrthoDB" id="6856769at2"/>
<evidence type="ECO:0000313" key="1">
    <source>
        <dbReference type="EMBL" id="VVQ25965.1"/>
    </source>
</evidence>
<dbReference type="Proteomes" id="UP000381378">
    <property type="component" value="Unassembled WGS sequence"/>
</dbReference>
<dbReference type="Gene3D" id="1.10.357.10">
    <property type="entry name" value="Tetracycline Repressor, domain 2"/>
    <property type="match status" value="1"/>
</dbReference>
<dbReference type="InterPro" id="IPR009057">
    <property type="entry name" value="Homeodomain-like_sf"/>
</dbReference>
<dbReference type="SUPFAM" id="SSF46689">
    <property type="entry name" value="Homeodomain-like"/>
    <property type="match status" value="1"/>
</dbReference>
<gene>
    <name evidence="1" type="ORF">PS928_06288</name>
</gene>
<sequence length="331" mass="37585">MSSPQTRDRLVSIIKQHQLKHGVSKLPVAKLAEAAGISRQAFNRYYSDLKDYSIGKASIARLLIDDNASLNELIENKDERILRLEKELVNSRETHKAELEAVVKNHISSLMNNDIMAFEANQLTSTLINQGNHNAYLNKRITELEVNNAKLTHNIITAASSDSSNIIEKSDKNFIAFGLNLSAANKAYACSKSFIEYEKAKDEELLKIVRKITKLPNPENIDILFFQEKYISDFTIFCNRTHPSKARTLITIKLPLYSQEEIKLFMKSLSPITSFSIYVPYSSSDAIISAKRKFSFRDIPPEELMDADNAKIPLMTWGFESIYITRVKQGD</sequence>
<dbReference type="AlphaFoldDB" id="A0A5E7VU80"/>
<accession>A0A5E7VU80</accession>
<organism evidence="1 2">
    <name type="scientific">Pseudomonas fluorescens</name>
    <dbReference type="NCBI Taxonomy" id="294"/>
    <lineage>
        <taxon>Bacteria</taxon>
        <taxon>Pseudomonadati</taxon>
        <taxon>Pseudomonadota</taxon>
        <taxon>Gammaproteobacteria</taxon>
        <taxon>Pseudomonadales</taxon>
        <taxon>Pseudomonadaceae</taxon>
        <taxon>Pseudomonas</taxon>
    </lineage>
</organism>
<evidence type="ECO:0000313" key="2">
    <source>
        <dbReference type="Proteomes" id="UP000381378"/>
    </source>
</evidence>
<name>A0A5E7VU80_PSEFL</name>
<dbReference type="RefSeq" id="WP_150788161.1">
    <property type="nucleotide sequence ID" value="NZ_CABVJF010000038.1"/>
</dbReference>
<dbReference type="EMBL" id="CABVJF010000038">
    <property type="protein sequence ID" value="VVQ25965.1"/>
    <property type="molecule type" value="Genomic_DNA"/>
</dbReference>
<protein>
    <submittedName>
        <fullName evidence="1">Uncharacterized protein</fullName>
    </submittedName>
</protein>
<proteinExistence type="predicted"/>